<gene>
    <name evidence="1" type="ORF">PF007_g32657</name>
</gene>
<proteinExistence type="predicted"/>
<sequence length="52" mass="5744">MSRWVDRSCGLAACFDAAAAMYSPRWVWAAAVPKLARVISRRVDDIAASMSR</sequence>
<organism evidence="1 2">
    <name type="scientific">Phytophthora fragariae</name>
    <dbReference type="NCBI Taxonomy" id="53985"/>
    <lineage>
        <taxon>Eukaryota</taxon>
        <taxon>Sar</taxon>
        <taxon>Stramenopiles</taxon>
        <taxon>Oomycota</taxon>
        <taxon>Peronosporomycetes</taxon>
        <taxon>Peronosporales</taxon>
        <taxon>Peronosporaceae</taxon>
        <taxon>Phytophthora</taxon>
    </lineage>
</organism>
<dbReference type="AlphaFoldDB" id="A0A6A3PGK5"/>
<name>A0A6A3PGK5_9STRA</name>
<comment type="caution">
    <text evidence="1">The sequence shown here is derived from an EMBL/GenBank/DDBJ whole genome shotgun (WGS) entry which is preliminary data.</text>
</comment>
<accession>A0A6A3PGK5</accession>
<dbReference type="Proteomes" id="UP000441208">
    <property type="component" value="Unassembled WGS sequence"/>
</dbReference>
<protein>
    <submittedName>
        <fullName evidence="1">Uncharacterized protein</fullName>
    </submittedName>
</protein>
<evidence type="ECO:0000313" key="2">
    <source>
        <dbReference type="Proteomes" id="UP000441208"/>
    </source>
</evidence>
<evidence type="ECO:0000313" key="1">
    <source>
        <dbReference type="EMBL" id="KAE9054382.1"/>
    </source>
</evidence>
<dbReference type="EMBL" id="QXFZ01009777">
    <property type="protein sequence ID" value="KAE9054382.1"/>
    <property type="molecule type" value="Genomic_DNA"/>
</dbReference>
<reference evidence="1 2" key="1">
    <citation type="submission" date="2018-08" db="EMBL/GenBank/DDBJ databases">
        <title>Genomic investigation of the strawberry pathogen Phytophthora fragariae indicates pathogenicity is determined by transcriptional variation in three key races.</title>
        <authorList>
            <person name="Adams T.M."/>
            <person name="Armitage A.D."/>
            <person name="Sobczyk M.K."/>
            <person name="Bates H.J."/>
            <person name="Dunwell J.M."/>
            <person name="Nellist C.F."/>
            <person name="Harrison R.J."/>
        </authorList>
    </citation>
    <scope>NUCLEOTIDE SEQUENCE [LARGE SCALE GENOMIC DNA]</scope>
    <source>
        <strain evidence="1 2">NOV-71</strain>
    </source>
</reference>